<organism evidence="1 2">
    <name type="scientific">Massilia litorea</name>
    <dbReference type="NCBI Taxonomy" id="2769491"/>
    <lineage>
        <taxon>Bacteria</taxon>
        <taxon>Pseudomonadati</taxon>
        <taxon>Pseudomonadota</taxon>
        <taxon>Betaproteobacteria</taxon>
        <taxon>Burkholderiales</taxon>
        <taxon>Oxalobacteraceae</taxon>
        <taxon>Telluria group</taxon>
        <taxon>Massilia</taxon>
    </lineage>
</organism>
<accession>A0A7L9U613</accession>
<proteinExistence type="predicted"/>
<dbReference type="RefSeq" id="WP_193686631.1">
    <property type="nucleotide sequence ID" value="NZ_CP062941.1"/>
</dbReference>
<protein>
    <recommendedName>
        <fullName evidence="3">Lipoprotein</fullName>
    </recommendedName>
</protein>
<evidence type="ECO:0000313" key="2">
    <source>
        <dbReference type="Proteomes" id="UP000593875"/>
    </source>
</evidence>
<name>A0A7L9U613_9BURK</name>
<dbReference type="KEGG" id="mlir:LPB04_22400"/>
<dbReference type="PROSITE" id="PS51257">
    <property type="entry name" value="PROKAR_LIPOPROTEIN"/>
    <property type="match status" value="1"/>
</dbReference>
<evidence type="ECO:0000313" key="1">
    <source>
        <dbReference type="EMBL" id="QOL49595.1"/>
    </source>
</evidence>
<sequence length="85" mass="8904">MKNIKGMARNVEVWIFGAFGGLVLAACLDNPSDRAAPASQVSAVQEVELAQPAAPMYAGEPAYVVYVVGKRPSAAAKRTRREGAG</sequence>
<evidence type="ECO:0008006" key="3">
    <source>
        <dbReference type="Google" id="ProtNLM"/>
    </source>
</evidence>
<dbReference type="AlphaFoldDB" id="A0A7L9U613"/>
<keyword evidence="2" id="KW-1185">Reference proteome</keyword>
<gene>
    <name evidence="1" type="ORF">LPB04_22400</name>
</gene>
<dbReference type="Proteomes" id="UP000593875">
    <property type="component" value="Chromosome"/>
</dbReference>
<reference evidence="1 2" key="1">
    <citation type="submission" date="2020-10" db="EMBL/GenBank/DDBJ databases">
        <title>Genome sequencing of Massilia sp. LPB0304.</title>
        <authorList>
            <person name="Kim J."/>
        </authorList>
    </citation>
    <scope>NUCLEOTIDE SEQUENCE [LARGE SCALE GENOMIC DNA]</scope>
    <source>
        <strain evidence="1 2">LPB0304</strain>
    </source>
</reference>
<dbReference type="EMBL" id="CP062941">
    <property type="protein sequence ID" value="QOL49595.1"/>
    <property type="molecule type" value="Genomic_DNA"/>
</dbReference>